<keyword evidence="8" id="KW-0418">Kinase</keyword>
<comment type="caution">
    <text evidence="11">The sequence shown here is derived from an EMBL/GenBank/DDBJ whole genome shotgun (WGS) entry which is preliminary data.</text>
</comment>
<evidence type="ECO:0000313" key="11">
    <source>
        <dbReference type="EMBL" id="KAK8959878.1"/>
    </source>
</evidence>
<name>A0ABR2M740_9ASPA</name>
<proteinExistence type="inferred from homology"/>
<keyword evidence="10" id="KW-0460">Magnesium</keyword>
<dbReference type="Pfam" id="PF00162">
    <property type="entry name" value="PGK"/>
    <property type="match status" value="1"/>
</dbReference>
<dbReference type="SUPFAM" id="SSF53748">
    <property type="entry name" value="Phosphoglycerate kinase"/>
    <property type="match status" value="1"/>
</dbReference>
<dbReference type="EMBL" id="JBBWWR010000011">
    <property type="protein sequence ID" value="KAK8959878.1"/>
    <property type="molecule type" value="Genomic_DNA"/>
</dbReference>
<evidence type="ECO:0000313" key="12">
    <source>
        <dbReference type="Proteomes" id="UP001412067"/>
    </source>
</evidence>
<dbReference type="InterPro" id="IPR001576">
    <property type="entry name" value="Phosphoglycerate_kinase"/>
</dbReference>
<evidence type="ECO:0000256" key="2">
    <source>
        <dbReference type="ARBA" id="ARBA00001946"/>
    </source>
</evidence>
<dbReference type="Proteomes" id="UP001412067">
    <property type="component" value="Unassembled WGS sequence"/>
</dbReference>
<evidence type="ECO:0000256" key="8">
    <source>
        <dbReference type="ARBA" id="ARBA00022777"/>
    </source>
</evidence>
<evidence type="ECO:0000256" key="1">
    <source>
        <dbReference type="ARBA" id="ARBA00000642"/>
    </source>
</evidence>
<comment type="similarity">
    <text evidence="4">Belongs to the phosphoglycerate kinase family.</text>
</comment>
<keyword evidence="7" id="KW-0547">Nucleotide-binding</keyword>
<evidence type="ECO:0000256" key="4">
    <source>
        <dbReference type="ARBA" id="ARBA00008982"/>
    </source>
</evidence>
<keyword evidence="9" id="KW-0067">ATP-binding</keyword>
<keyword evidence="6" id="KW-0808">Transferase</keyword>
<organism evidence="11 12">
    <name type="scientific">Platanthera guangdongensis</name>
    <dbReference type="NCBI Taxonomy" id="2320717"/>
    <lineage>
        <taxon>Eukaryota</taxon>
        <taxon>Viridiplantae</taxon>
        <taxon>Streptophyta</taxon>
        <taxon>Embryophyta</taxon>
        <taxon>Tracheophyta</taxon>
        <taxon>Spermatophyta</taxon>
        <taxon>Magnoliopsida</taxon>
        <taxon>Liliopsida</taxon>
        <taxon>Asparagales</taxon>
        <taxon>Orchidaceae</taxon>
        <taxon>Orchidoideae</taxon>
        <taxon>Orchideae</taxon>
        <taxon>Orchidinae</taxon>
        <taxon>Platanthera</taxon>
    </lineage>
</organism>
<comment type="pathway">
    <text evidence="3">Carbohydrate biosynthesis; Calvin cycle.</text>
</comment>
<accession>A0ABR2M740</accession>
<dbReference type="Gene3D" id="3.40.50.1260">
    <property type="entry name" value="Phosphoglycerate kinase, N-terminal domain"/>
    <property type="match status" value="1"/>
</dbReference>
<sequence length="88" mass="9992">MVPSPHDYFAKVVDIPPVQRYLPPVHGSEYMFGGYRSCTVAKVDDCIGPEVEKVIASLPEGSVVLLENVRFYNEEERMIPNFQRSLHP</sequence>
<protein>
    <recommendedName>
        <fullName evidence="5">phosphoglycerate kinase</fullName>
        <ecNumber evidence="5">2.7.2.3</ecNumber>
    </recommendedName>
</protein>
<comment type="catalytic activity">
    <reaction evidence="1">
        <text>(2R)-3-phosphoglycerate + ATP = (2R)-3-phospho-glyceroyl phosphate + ADP</text>
        <dbReference type="Rhea" id="RHEA:14801"/>
        <dbReference type="ChEBI" id="CHEBI:30616"/>
        <dbReference type="ChEBI" id="CHEBI:57604"/>
        <dbReference type="ChEBI" id="CHEBI:58272"/>
        <dbReference type="ChEBI" id="CHEBI:456216"/>
        <dbReference type="EC" id="2.7.2.3"/>
    </reaction>
</comment>
<gene>
    <name evidence="11" type="ORF">KSP40_PGU009495</name>
</gene>
<dbReference type="InterPro" id="IPR015824">
    <property type="entry name" value="Phosphoglycerate_kinase_N"/>
</dbReference>
<keyword evidence="12" id="KW-1185">Reference proteome</keyword>
<comment type="cofactor">
    <cofactor evidence="2">
        <name>Mg(2+)</name>
        <dbReference type="ChEBI" id="CHEBI:18420"/>
    </cofactor>
</comment>
<evidence type="ECO:0000256" key="5">
    <source>
        <dbReference type="ARBA" id="ARBA00013061"/>
    </source>
</evidence>
<dbReference type="InterPro" id="IPR036043">
    <property type="entry name" value="Phosphoglycerate_kinase_sf"/>
</dbReference>
<reference evidence="11 12" key="1">
    <citation type="journal article" date="2022" name="Nat. Plants">
        <title>Genomes of leafy and leafless Platanthera orchids illuminate the evolution of mycoheterotrophy.</title>
        <authorList>
            <person name="Li M.H."/>
            <person name="Liu K.W."/>
            <person name="Li Z."/>
            <person name="Lu H.C."/>
            <person name="Ye Q.L."/>
            <person name="Zhang D."/>
            <person name="Wang J.Y."/>
            <person name="Li Y.F."/>
            <person name="Zhong Z.M."/>
            <person name="Liu X."/>
            <person name="Yu X."/>
            <person name="Liu D.K."/>
            <person name="Tu X.D."/>
            <person name="Liu B."/>
            <person name="Hao Y."/>
            <person name="Liao X.Y."/>
            <person name="Jiang Y.T."/>
            <person name="Sun W.H."/>
            <person name="Chen J."/>
            <person name="Chen Y.Q."/>
            <person name="Ai Y."/>
            <person name="Zhai J.W."/>
            <person name="Wu S.S."/>
            <person name="Zhou Z."/>
            <person name="Hsiao Y.Y."/>
            <person name="Wu W.L."/>
            <person name="Chen Y.Y."/>
            <person name="Lin Y.F."/>
            <person name="Hsu J.L."/>
            <person name="Li C.Y."/>
            <person name="Wang Z.W."/>
            <person name="Zhao X."/>
            <person name="Zhong W.Y."/>
            <person name="Ma X.K."/>
            <person name="Ma L."/>
            <person name="Huang J."/>
            <person name="Chen G.Z."/>
            <person name="Huang M.Z."/>
            <person name="Huang L."/>
            <person name="Peng D.H."/>
            <person name="Luo Y.B."/>
            <person name="Zou S.Q."/>
            <person name="Chen S.P."/>
            <person name="Lan S."/>
            <person name="Tsai W.C."/>
            <person name="Van de Peer Y."/>
            <person name="Liu Z.J."/>
        </authorList>
    </citation>
    <scope>NUCLEOTIDE SEQUENCE [LARGE SCALE GENOMIC DNA]</scope>
    <source>
        <strain evidence="11">Lor288</strain>
    </source>
</reference>
<evidence type="ECO:0000256" key="7">
    <source>
        <dbReference type="ARBA" id="ARBA00022741"/>
    </source>
</evidence>
<dbReference type="PANTHER" id="PTHR11406:SF23">
    <property type="entry name" value="PHOSPHOGLYCERATE KINASE 1, CHLOROPLASTIC-RELATED"/>
    <property type="match status" value="1"/>
</dbReference>
<evidence type="ECO:0000256" key="9">
    <source>
        <dbReference type="ARBA" id="ARBA00022840"/>
    </source>
</evidence>
<evidence type="ECO:0000256" key="3">
    <source>
        <dbReference type="ARBA" id="ARBA00005215"/>
    </source>
</evidence>
<evidence type="ECO:0000256" key="6">
    <source>
        <dbReference type="ARBA" id="ARBA00022679"/>
    </source>
</evidence>
<evidence type="ECO:0000256" key="10">
    <source>
        <dbReference type="ARBA" id="ARBA00022842"/>
    </source>
</evidence>
<dbReference type="PANTHER" id="PTHR11406">
    <property type="entry name" value="PHOSPHOGLYCERATE KINASE"/>
    <property type="match status" value="1"/>
</dbReference>
<dbReference type="EC" id="2.7.2.3" evidence="5"/>